<protein>
    <recommendedName>
        <fullName evidence="3">Retrotransposon Copia-like N-terminal domain-containing protein</fullName>
    </recommendedName>
</protein>
<dbReference type="EMBL" id="JAFNEN010002420">
    <property type="protein sequence ID" value="KAG8172749.1"/>
    <property type="molecule type" value="Genomic_DNA"/>
</dbReference>
<dbReference type="AlphaFoldDB" id="A0AAV6TLV4"/>
<evidence type="ECO:0008006" key="3">
    <source>
        <dbReference type="Google" id="ProtNLM"/>
    </source>
</evidence>
<proteinExistence type="predicted"/>
<name>A0AAV6TLV4_9ARAC</name>
<dbReference type="Proteomes" id="UP000827092">
    <property type="component" value="Unassembled WGS sequence"/>
</dbReference>
<evidence type="ECO:0000313" key="2">
    <source>
        <dbReference type="Proteomes" id="UP000827092"/>
    </source>
</evidence>
<keyword evidence="2" id="KW-1185">Reference proteome</keyword>
<organism evidence="1 2">
    <name type="scientific">Oedothorax gibbosus</name>
    <dbReference type="NCBI Taxonomy" id="931172"/>
    <lineage>
        <taxon>Eukaryota</taxon>
        <taxon>Metazoa</taxon>
        <taxon>Ecdysozoa</taxon>
        <taxon>Arthropoda</taxon>
        <taxon>Chelicerata</taxon>
        <taxon>Arachnida</taxon>
        <taxon>Araneae</taxon>
        <taxon>Araneomorphae</taxon>
        <taxon>Entelegynae</taxon>
        <taxon>Araneoidea</taxon>
        <taxon>Linyphiidae</taxon>
        <taxon>Erigoninae</taxon>
        <taxon>Oedothorax</taxon>
    </lineage>
</organism>
<comment type="caution">
    <text evidence="1">The sequence shown here is derived from an EMBL/GenBank/DDBJ whole genome shotgun (WGS) entry which is preliminary data.</text>
</comment>
<sequence length="192" mass="21791">MSRTGLAADPMIPVSRHLSALESRTTMAMINIFNGEHFSTWKRRMVAAMEAKELDAWLEHDPSELTNDADKLKAKKTYATLIQYVSDEILTTLQAETTAAGIWQKLTERYGSPTTGTARLRPDPEYWYRNAFFHRAEMAQDDSLKLSQTLVDALATRLHDANLEYDVDSLVDLSKVQRFRTAVELDSCALNF</sequence>
<reference evidence="1 2" key="1">
    <citation type="journal article" date="2022" name="Nat. Ecol. Evol.">
        <title>A masculinizing supergene underlies an exaggerated male reproductive morph in a spider.</title>
        <authorList>
            <person name="Hendrickx F."/>
            <person name="De Corte Z."/>
            <person name="Sonet G."/>
            <person name="Van Belleghem S.M."/>
            <person name="Kostlbacher S."/>
            <person name="Vangestel C."/>
        </authorList>
    </citation>
    <scope>NUCLEOTIDE SEQUENCE [LARGE SCALE GENOMIC DNA]</scope>
    <source>
        <strain evidence="1">W744_W776</strain>
    </source>
</reference>
<evidence type="ECO:0000313" key="1">
    <source>
        <dbReference type="EMBL" id="KAG8172749.1"/>
    </source>
</evidence>
<gene>
    <name evidence="1" type="ORF">JTE90_024666</name>
</gene>
<dbReference type="Pfam" id="PF14223">
    <property type="entry name" value="Retrotran_gag_2"/>
    <property type="match status" value="1"/>
</dbReference>
<accession>A0AAV6TLV4</accession>